<evidence type="ECO:0000256" key="1">
    <source>
        <dbReference type="SAM" id="Coils"/>
    </source>
</evidence>
<proteinExistence type="predicted"/>
<protein>
    <submittedName>
        <fullName evidence="3">Scaffolding protein</fullName>
    </submittedName>
</protein>
<organism evidence="3 4">
    <name type="scientific">Mycobacterium phage Krueger</name>
    <dbReference type="NCBI Taxonomy" id="2015820"/>
    <lineage>
        <taxon>Viruses</taxon>
        <taxon>Duplodnaviria</taxon>
        <taxon>Heunggongvirae</taxon>
        <taxon>Uroviricota</taxon>
        <taxon>Caudoviricetes</taxon>
        <taxon>Weiservirinae</taxon>
        <taxon>Unicornvirus</taxon>
        <taxon>Unicornvirus krueger</taxon>
    </lineage>
</organism>
<dbReference type="EMBL" id="MF324914">
    <property type="protein sequence ID" value="ASR85512.1"/>
    <property type="molecule type" value="Genomic_DNA"/>
</dbReference>
<dbReference type="GeneID" id="60322819"/>
<evidence type="ECO:0000313" key="4">
    <source>
        <dbReference type="Proteomes" id="UP000226065"/>
    </source>
</evidence>
<feature type="region of interest" description="Disordered" evidence="2">
    <location>
        <begin position="151"/>
        <end position="191"/>
    </location>
</feature>
<dbReference type="KEGG" id="vg:60322819"/>
<sequence>MADEPIRKTGAITMADNETPADGAEGGAPADGGDKGGDKGGSGGEGKTFTQAEVDRIAGERAARERAKFGDYDDLKVKASELDAIREGEKTELQKALDRAEAAETRAESVEFDRLRDRIANRPGKVVPVASLTGKTEAELIASADALIAWRDENAPKPPDAPRKRNPAGGGGGFKSGATGADSGSQDPKVKAVEALRRLRSGE</sequence>
<evidence type="ECO:0000256" key="2">
    <source>
        <dbReference type="SAM" id="MobiDB-lite"/>
    </source>
</evidence>
<feature type="region of interest" description="Disordered" evidence="2">
    <location>
        <begin position="1"/>
        <end position="53"/>
    </location>
</feature>
<gene>
    <name evidence="3" type="primary">11</name>
    <name evidence="3" type="ORF">SEA_KRUEGER_11</name>
</gene>
<evidence type="ECO:0000313" key="3">
    <source>
        <dbReference type="EMBL" id="ASR85512.1"/>
    </source>
</evidence>
<accession>A0A222ZMI8</accession>
<keyword evidence="1" id="KW-0175">Coiled coil</keyword>
<dbReference type="RefSeq" id="YP_009951383.1">
    <property type="nucleotide sequence ID" value="NC_051601.1"/>
</dbReference>
<feature type="coiled-coil region" evidence="1">
    <location>
        <begin position="86"/>
        <end position="113"/>
    </location>
</feature>
<name>A0A222ZMI8_9CAUD</name>
<dbReference type="Proteomes" id="UP000226065">
    <property type="component" value="Segment"/>
</dbReference>
<feature type="compositionally biased region" description="Basic and acidic residues" evidence="2">
    <location>
        <begin position="151"/>
        <end position="163"/>
    </location>
</feature>
<keyword evidence="4" id="KW-1185">Reference proteome</keyword>
<reference evidence="3 4" key="1">
    <citation type="submission" date="2017-06" db="EMBL/GenBank/DDBJ databases">
        <authorList>
            <person name="Tobias T."/>
            <person name="Darnell A."/>
            <person name="Downs E."/>
            <person name="Draper R."/>
            <person name="Fishman F."/>
            <person name="Harders C."/>
            <person name="Isola J."/>
            <person name="Keiser K."/>
            <person name="Knight T."/>
            <person name="Lindquist A."/>
            <person name="Mozdren S."/>
            <person name="Obiri-Yeboah D."/>
            <person name="Oostindie M."/>
            <person name="Pearce C."/>
            <person name="Pelyhes D."/>
            <person name="Peterson J."/>
            <person name="Smith S."/>
            <person name="Vroom A."/>
            <person name="Stukey J."/>
            <person name="Best A."/>
            <person name="Garlena R.A."/>
            <person name="Russell D.A."/>
            <person name="Pope W.H."/>
            <person name="Jacobs-Sera D."/>
            <person name="Hendrix R.W."/>
            <person name="Hatfull G.F."/>
        </authorList>
    </citation>
    <scope>NUCLEOTIDE SEQUENCE [LARGE SCALE GENOMIC DNA]</scope>
</reference>